<reference evidence="2" key="1">
    <citation type="submission" date="2022-11" db="UniProtKB">
        <authorList>
            <consortium name="WormBaseParasite"/>
        </authorList>
    </citation>
    <scope>IDENTIFICATION</scope>
</reference>
<dbReference type="Gene3D" id="3.30.70.270">
    <property type="match status" value="1"/>
</dbReference>
<dbReference type="InterPro" id="IPR043502">
    <property type="entry name" value="DNA/RNA_pol_sf"/>
</dbReference>
<dbReference type="AlphaFoldDB" id="A0A914ICB8"/>
<dbReference type="WBParaSite" id="Gr19_v10_g9300.t1">
    <property type="protein sequence ID" value="Gr19_v10_g9300.t1"/>
    <property type="gene ID" value="Gr19_v10_g9300"/>
</dbReference>
<sequence>MDELGFLEGTKIFLSGNHINQVARPNEATEIRVTIKGLRQKVQPVFKDGLGYCGKTKAHIVLKPDAKAVFRRARPVPYSALQIVNGELDRLEKMNIITPVEHTDWAAPILVVKKAKGAARLCADFSTGLNDILQLHQHPLPLPTDMFSALNRGKFFTVSSNYIGR</sequence>
<dbReference type="PANTHER" id="PTHR37984:SF5">
    <property type="entry name" value="PROTEIN NYNRIN-LIKE"/>
    <property type="match status" value="1"/>
</dbReference>
<dbReference type="InterPro" id="IPR050951">
    <property type="entry name" value="Retrovirus_Pol_polyprotein"/>
</dbReference>
<evidence type="ECO:0000313" key="2">
    <source>
        <dbReference type="WBParaSite" id="Gr19_v10_g9300.t1"/>
    </source>
</evidence>
<dbReference type="PANTHER" id="PTHR37984">
    <property type="entry name" value="PROTEIN CBG26694"/>
    <property type="match status" value="1"/>
</dbReference>
<organism evidence="1 2">
    <name type="scientific">Globodera rostochiensis</name>
    <name type="common">Golden nematode worm</name>
    <name type="synonym">Heterodera rostochiensis</name>
    <dbReference type="NCBI Taxonomy" id="31243"/>
    <lineage>
        <taxon>Eukaryota</taxon>
        <taxon>Metazoa</taxon>
        <taxon>Ecdysozoa</taxon>
        <taxon>Nematoda</taxon>
        <taxon>Chromadorea</taxon>
        <taxon>Rhabditida</taxon>
        <taxon>Tylenchina</taxon>
        <taxon>Tylenchomorpha</taxon>
        <taxon>Tylenchoidea</taxon>
        <taxon>Heteroderidae</taxon>
        <taxon>Heteroderinae</taxon>
        <taxon>Globodera</taxon>
    </lineage>
</organism>
<dbReference type="Proteomes" id="UP000887572">
    <property type="component" value="Unplaced"/>
</dbReference>
<evidence type="ECO:0000313" key="1">
    <source>
        <dbReference type="Proteomes" id="UP000887572"/>
    </source>
</evidence>
<keyword evidence="1" id="KW-1185">Reference proteome</keyword>
<proteinExistence type="predicted"/>
<dbReference type="SUPFAM" id="SSF56672">
    <property type="entry name" value="DNA/RNA polymerases"/>
    <property type="match status" value="1"/>
</dbReference>
<dbReference type="InterPro" id="IPR043128">
    <property type="entry name" value="Rev_trsase/Diguanyl_cyclase"/>
</dbReference>
<name>A0A914ICB8_GLORO</name>
<dbReference type="Gene3D" id="3.10.10.10">
    <property type="entry name" value="HIV Type 1 Reverse Transcriptase, subunit A, domain 1"/>
    <property type="match status" value="1"/>
</dbReference>
<accession>A0A914ICB8</accession>
<protein>
    <submittedName>
        <fullName evidence="2">Reverse transcriptase</fullName>
    </submittedName>
</protein>